<sequence length="280" mass="29872">MLRTLALSILISTPLHAFVATGLDAPAGVAVDPRSGHIFIANIGGRADLKDDNGFITRLDAEGNAIAPRFISSGRNAVTLHAPKGLAVMNGVLYAADIDTVRGFDVATGKIRSTIDLSGLGVRSLTGLTTGEEGILYASDTPGNAIYRIDTTTGNTVSRFAKGPRLDGPAGLAYDPRHKVLIVVTRNTGRLLSVRGDGTVHQLFGKSFGSLYGVVFDREYSLIVTDAQQGRVYRIRNYSEVEVLKENVLSPAGIAHDFPRNRVVVTSLKGNAVFTLPLDR</sequence>
<feature type="chain" id="PRO_5004019787" description="NHL repeat containing protein" evidence="1">
    <location>
        <begin position="18"/>
        <end position="280"/>
    </location>
</feature>
<accession>M1YYM6</accession>
<proteinExistence type="predicted"/>
<keyword evidence="3" id="KW-1185">Reference proteome</keyword>
<evidence type="ECO:0000256" key="1">
    <source>
        <dbReference type="SAM" id="SignalP"/>
    </source>
</evidence>
<dbReference type="InParanoid" id="M1YYM6"/>
<feature type="signal peptide" evidence="1">
    <location>
        <begin position="1"/>
        <end position="17"/>
    </location>
</feature>
<dbReference type="HOGENOM" id="CLU_070070_0_0_0"/>
<dbReference type="InterPro" id="IPR051262">
    <property type="entry name" value="SMP-30/CGR1_Lactonase"/>
</dbReference>
<dbReference type="OrthoDB" id="9775406at2"/>
<dbReference type="SUPFAM" id="SSF101898">
    <property type="entry name" value="NHL repeat"/>
    <property type="match status" value="1"/>
</dbReference>
<name>M1YYM6_NITG3</name>
<dbReference type="Gene3D" id="2.120.10.30">
    <property type="entry name" value="TolB, C-terminal domain"/>
    <property type="match status" value="1"/>
</dbReference>
<keyword evidence="1" id="KW-0732">Signal</keyword>
<dbReference type="STRING" id="1266370.NITGR_310073"/>
<dbReference type="Proteomes" id="UP000011704">
    <property type="component" value="Unassembled WGS sequence"/>
</dbReference>
<evidence type="ECO:0000313" key="2">
    <source>
        <dbReference type="EMBL" id="CCQ90585.1"/>
    </source>
</evidence>
<dbReference type="PANTHER" id="PTHR47572:SF4">
    <property type="entry name" value="LACTONASE DRP35"/>
    <property type="match status" value="1"/>
</dbReference>
<gene>
    <name evidence="2" type="ORF">NITGR_310073</name>
</gene>
<evidence type="ECO:0008006" key="4">
    <source>
        <dbReference type="Google" id="ProtNLM"/>
    </source>
</evidence>
<evidence type="ECO:0000313" key="3">
    <source>
        <dbReference type="Proteomes" id="UP000011704"/>
    </source>
</evidence>
<dbReference type="InterPro" id="IPR011042">
    <property type="entry name" value="6-blade_b-propeller_TolB-like"/>
</dbReference>
<comment type="caution">
    <text evidence="2">The sequence shown here is derived from an EMBL/GenBank/DDBJ whole genome shotgun (WGS) entry which is preliminary data.</text>
</comment>
<organism evidence="2 3">
    <name type="scientific">Nitrospina gracilis (strain 3/211)</name>
    <dbReference type="NCBI Taxonomy" id="1266370"/>
    <lineage>
        <taxon>Bacteria</taxon>
        <taxon>Pseudomonadati</taxon>
        <taxon>Nitrospinota/Tectimicrobiota group</taxon>
        <taxon>Nitrospinota</taxon>
        <taxon>Nitrospinia</taxon>
        <taxon>Nitrospinales</taxon>
        <taxon>Nitrospinaceae</taxon>
        <taxon>Nitrospina</taxon>
    </lineage>
</organism>
<reference evidence="2 3" key="1">
    <citation type="journal article" date="2013" name="Front. Microbiol.">
        <title>The genome of Nitrospina gracilis illuminates the metabolism and evolution of the major marine nitrite oxidizer.</title>
        <authorList>
            <person name="Luecker S."/>
            <person name="Nowka B."/>
            <person name="Rattei T."/>
            <person name="Spieck E."/>
            <person name="and Daims H."/>
        </authorList>
    </citation>
    <scope>NUCLEOTIDE SEQUENCE [LARGE SCALE GENOMIC DNA]</scope>
    <source>
        <strain evidence="2 3">3/211</strain>
    </source>
</reference>
<dbReference type="RefSeq" id="WP_005008268.1">
    <property type="nucleotide sequence ID" value="NZ_HG422173.1"/>
</dbReference>
<dbReference type="PANTHER" id="PTHR47572">
    <property type="entry name" value="LIPOPROTEIN-RELATED"/>
    <property type="match status" value="1"/>
</dbReference>
<protein>
    <recommendedName>
        <fullName evidence="4">NHL repeat containing protein</fullName>
    </recommendedName>
</protein>
<dbReference type="EMBL" id="CAQJ01000035">
    <property type="protein sequence ID" value="CCQ90585.1"/>
    <property type="molecule type" value="Genomic_DNA"/>
</dbReference>
<dbReference type="AlphaFoldDB" id="M1YYM6"/>